<name>A0A409WCC6_9AGAR</name>
<dbReference type="AlphaFoldDB" id="A0A409WCC6"/>
<evidence type="ECO:0000313" key="2">
    <source>
        <dbReference type="Proteomes" id="UP000284706"/>
    </source>
</evidence>
<keyword evidence="2" id="KW-1185">Reference proteome</keyword>
<organism evidence="1 2">
    <name type="scientific">Gymnopilus dilepis</name>
    <dbReference type="NCBI Taxonomy" id="231916"/>
    <lineage>
        <taxon>Eukaryota</taxon>
        <taxon>Fungi</taxon>
        <taxon>Dikarya</taxon>
        <taxon>Basidiomycota</taxon>
        <taxon>Agaricomycotina</taxon>
        <taxon>Agaricomycetes</taxon>
        <taxon>Agaricomycetidae</taxon>
        <taxon>Agaricales</taxon>
        <taxon>Agaricineae</taxon>
        <taxon>Hymenogastraceae</taxon>
        <taxon>Gymnopilus</taxon>
    </lineage>
</organism>
<gene>
    <name evidence="1" type="ORF">CVT26_011805</name>
</gene>
<sequence length="200" mass="22386">MMEDHISGYGISCETGQLTLSVQKALVPKELVSNAELEENDPAVTVLDPSESPDGFYVDYDNTLPLIPPLHSSARLLMVDSPDLVMLELVDSPPTQATVFPNKVPILGDPRRNPSRVPITDHRLYAALRKGHLNRGRFSTRTLVMIPYLHFRPKPMQPEQLASCAMRQIRRSPSDLKIPSTLTLTEKDTRIAQLEHHISC</sequence>
<proteinExistence type="predicted"/>
<accession>A0A409WCC6</accession>
<comment type="caution">
    <text evidence="1">The sequence shown here is derived from an EMBL/GenBank/DDBJ whole genome shotgun (WGS) entry which is preliminary data.</text>
</comment>
<dbReference type="Proteomes" id="UP000284706">
    <property type="component" value="Unassembled WGS sequence"/>
</dbReference>
<reference evidence="1 2" key="1">
    <citation type="journal article" date="2018" name="Evol. Lett.">
        <title>Horizontal gene cluster transfer increased hallucinogenic mushroom diversity.</title>
        <authorList>
            <person name="Reynolds H.T."/>
            <person name="Vijayakumar V."/>
            <person name="Gluck-Thaler E."/>
            <person name="Korotkin H.B."/>
            <person name="Matheny P.B."/>
            <person name="Slot J.C."/>
        </authorList>
    </citation>
    <scope>NUCLEOTIDE SEQUENCE [LARGE SCALE GENOMIC DNA]</scope>
    <source>
        <strain evidence="1 2">SRW20</strain>
    </source>
</reference>
<dbReference type="EMBL" id="NHYE01005192">
    <property type="protein sequence ID" value="PPQ76136.1"/>
    <property type="molecule type" value="Genomic_DNA"/>
</dbReference>
<protein>
    <submittedName>
        <fullName evidence="1">Uncharacterized protein</fullName>
    </submittedName>
</protein>
<dbReference type="InParanoid" id="A0A409WCC6"/>
<evidence type="ECO:0000313" key="1">
    <source>
        <dbReference type="EMBL" id="PPQ76136.1"/>
    </source>
</evidence>